<protein>
    <submittedName>
        <fullName evidence="1">Uncharacterized protein</fullName>
    </submittedName>
</protein>
<evidence type="ECO:0000313" key="2">
    <source>
        <dbReference type="Proteomes" id="UP000526083"/>
    </source>
</evidence>
<keyword evidence="2" id="KW-1185">Reference proteome</keyword>
<comment type="caution">
    <text evidence="1">The sequence shown here is derived from an EMBL/GenBank/DDBJ whole genome shotgun (WGS) entry which is preliminary data.</text>
</comment>
<sequence length="176" mass="18021">MNSAFSEANLIIEAKKILGQDADVLAAGRFNLASLVGASIVGSTGGLAAADVLDPTGLSDSSGVGAAIGAIAGRHLAMTAAAEEKGATTTLLVAITPDTIHVLNGDTHGRLATEFASFNRATVDHKIKKVGLMRYLTLTDSDSDASIELVGSVAWIAQNAQGDKVVFDLLAVNHHD</sequence>
<dbReference type="EMBL" id="JACGWY010000005">
    <property type="protein sequence ID" value="MBA8817218.1"/>
    <property type="molecule type" value="Genomic_DNA"/>
</dbReference>
<organism evidence="1 2">
    <name type="scientific">Microbacterium halimionae</name>
    <dbReference type="NCBI Taxonomy" id="1526413"/>
    <lineage>
        <taxon>Bacteria</taxon>
        <taxon>Bacillati</taxon>
        <taxon>Actinomycetota</taxon>
        <taxon>Actinomycetes</taxon>
        <taxon>Micrococcales</taxon>
        <taxon>Microbacteriaceae</taxon>
        <taxon>Microbacterium</taxon>
    </lineage>
</organism>
<gene>
    <name evidence="1" type="ORF">FHX48_002316</name>
</gene>
<dbReference type="RefSeq" id="WP_167045795.1">
    <property type="nucleotide sequence ID" value="NZ_JAAOZB010000001.1"/>
</dbReference>
<dbReference type="Proteomes" id="UP000526083">
    <property type="component" value="Unassembled WGS sequence"/>
</dbReference>
<evidence type="ECO:0000313" key="1">
    <source>
        <dbReference type="EMBL" id="MBA8817218.1"/>
    </source>
</evidence>
<accession>A0A7W3JQV3</accession>
<proteinExistence type="predicted"/>
<reference evidence="1 2" key="1">
    <citation type="submission" date="2020-07" db="EMBL/GenBank/DDBJ databases">
        <title>Sequencing the genomes of 1000 actinobacteria strains.</title>
        <authorList>
            <person name="Klenk H.-P."/>
        </authorList>
    </citation>
    <scope>NUCLEOTIDE SEQUENCE [LARGE SCALE GENOMIC DNA]</scope>
    <source>
        <strain evidence="1 2">DSM 27576</strain>
    </source>
</reference>
<name>A0A7W3JQV3_9MICO</name>
<dbReference type="AlphaFoldDB" id="A0A7W3JQV3"/>